<dbReference type="InterPro" id="IPR035979">
    <property type="entry name" value="RBD_domain_sf"/>
</dbReference>
<dbReference type="GO" id="GO:1901259">
    <property type="term" value="P:chloroplast rRNA processing"/>
    <property type="evidence" value="ECO:0007669"/>
    <property type="project" value="TreeGrafter"/>
</dbReference>
<keyword evidence="1 2" id="KW-0694">RNA-binding</keyword>
<evidence type="ECO:0000313" key="4">
    <source>
        <dbReference type="EMBL" id="KAF9587089.1"/>
    </source>
</evidence>
<accession>A0A835GU52</accession>
<dbReference type="InterPro" id="IPR000504">
    <property type="entry name" value="RRM_dom"/>
</dbReference>
<evidence type="ECO:0000259" key="3">
    <source>
        <dbReference type="PROSITE" id="PS50102"/>
    </source>
</evidence>
<dbReference type="InterPro" id="IPR012677">
    <property type="entry name" value="Nucleotide-bd_a/b_plait_sf"/>
</dbReference>
<dbReference type="EMBL" id="JADFTS010000053">
    <property type="protein sequence ID" value="KAF9587089.1"/>
    <property type="molecule type" value="Genomic_DNA"/>
</dbReference>
<dbReference type="PROSITE" id="PS50102">
    <property type="entry name" value="RRM"/>
    <property type="match status" value="2"/>
</dbReference>
<dbReference type="Gene3D" id="3.30.70.330">
    <property type="match status" value="2"/>
</dbReference>
<feature type="domain" description="RRM" evidence="3">
    <location>
        <begin position="100"/>
        <end position="178"/>
    </location>
</feature>
<dbReference type="OrthoDB" id="439808at2759"/>
<evidence type="ECO:0000256" key="1">
    <source>
        <dbReference type="ARBA" id="ARBA00022884"/>
    </source>
</evidence>
<keyword evidence="5" id="KW-1185">Reference proteome</keyword>
<dbReference type="PANTHER" id="PTHR48025">
    <property type="entry name" value="OS02G0815200 PROTEIN"/>
    <property type="match status" value="1"/>
</dbReference>
<dbReference type="PANTHER" id="PTHR48025:SF7">
    <property type="entry name" value="RNA-BINDING (RRM_RBD_RNP MOTIFS) FAMILY PROTEIN"/>
    <property type="match status" value="1"/>
</dbReference>
<organism evidence="4 5">
    <name type="scientific">Coptis chinensis</name>
    <dbReference type="NCBI Taxonomy" id="261450"/>
    <lineage>
        <taxon>Eukaryota</taxon>
        <taxon>Viridiplantae</taxon>
        <taxon>Streptophyta</taxon>
        <taxon>Embryophyta</taxon>
        <taxon>Tracheophyta</taxon>
        <taxon>Spermatophyta</taxon>
        <taxon>Magnoliopsida</taxon>
        <taxon>Ranunculales</taxon>
        <taxon>Ranunculaceae</taxon>
        <taxon>Coptidoideae</taxon>
        <taxon>Coptis</taxon>
    </lineage>
</organism>
<gene>
    <name evidence="4" type="ORF">IFM89_039697</name>
</gene>
<dbReference type="GO" id="GO:0003729">
    <property type="term" value="F:mRNA binding"/>
    <property type="evidence" value="ECO:0007669"/>
    <property type="project" value="TreeGrafter"/>
</dbReference>
<dbReference type="AlphaFoldDB" id="A0A835GU52"/>
<dbReference type="Pfam" id="PF00076">
    <property type="entry name" value="RRM_1"/>
    <property type="match status" value="2"/>
</dbReference>
<evidence type="ECO:0000313" key="5">
    <source>
        <dbReference type="Proteomes" id="UP000631114"/>
    </source>
</evidence>
<dbReference type="SUPFAM" id="SSF54928">
    <property type="entry name" value="RNA-binding domain, RBD"/>
    <property type="match status" value="2"/>
</dbReference>
<protein>
    <recommendedName>
        <fullName evidence="3">RRM domain-containing protein</fullName>
    </recommendedName>
</protein>
<reference evidence="4 5" key="1">
    <citation type="submission" date="2020-10" db="EMBL/GenBank/DDBJ databases">
        <title>The Coptis chinensis genome and diversification of protoberbering-type alkaloids.</title>
        <authorList>
            <person name="Wang B."/>
            <person name="Shu S."/>
            <person name="Song C."/>
            <person name="Liu Y."/>
        </authorList>
    </citation>
    <scope>NUCLEOTIDE SEQUENCE [LARGE SCALE GENOMIC DNA]</scope>
    <source>
        <strain evidence="4">HL-2020</strain>
        <tissue evidence="4">Leaf</tissue>
    </source>
</reference>
<dbReference type="GO" id="GO:0009535">
    <property type="term" value="C:chloroplast thylakoid membrane"/>
    <property type="evidence" value="ECO:0007669"/>
    <property type="project" value="TreeGrafter"/>
</dbReference>
<evidence type="ECO:0000256" key="2">
    <source>
        <dbReference type="PROSITE-ProRule" id="PRU00176"/>
    </source>
</evidence>
<comment type="caution">
    <text evidence="4">The sequence shown here is derived from an EMBL/GenBank/DDBJ whole genome shotgun (WGS) entry which is preliminary data.</text>
</comment>
<dbReference type="SMART" id="SM00360">
    <property type="entry name" value="RRM"/>
    <property type="match status" value="2"/>
</dbReference>
<dbReference type="Proteomes" id="UP000631114">
    <property type="component" value="Unassembled WGS sequence"/>
</dbReference>
<feature type="domain" description="RRM" evidence="3">
    <location>
        <begin position="202"/>
        <end position="279"/>
    </location>
</feature>
<dbReference type="InterPro" id="IPR050502">
    <property type="entry name" value="Euk_RNA-bind_prot"/>
</dbReference>
<feature type="non-terminal residue" evidence="4">
    <location>
        <position position="1"/>
    </location>
</feature>
<name>A0A835GU52_9MAGN</name>
<sequence length="316" mass="35071">MAMATAAQLNLSSPSFRCNSNNNIKERFLSSVSFPQPAFSCSSISHESPPPAPCLISNTFNRPTTTNGAFRVFAVAEEQPLSASSQEENGSPKPPQVIPYQLYVCNLPRSCDISQLLDMFKPYGAVQSVEISRNTETGISKGCGYVTMASIDETIAAVTALDGSDVLGREMRVRLSTDMTRHKNIQILDSETNKTLIFETPHKIYVGNLAWSVKPDFLREFFTQFGTVVSVRVLYDRKVGKNRVYAFLSFSSAQEFEAAMTSDGKEILGRKMLVRKALKSTEFQEQSNRSLEDLITALRMRNGLLLCDGMSTFFCN</sequence>
<proteinExistence type="predicted"/>